<evidence type="ECO:0000259" key="9">
    <source>
        <dbReference type="PROSITE" id="PS50850"/>
    </source>
</evidence>
<dbReference type="InterPro" id="IPR020846">
    <property type="entry name" value="MFS_dom"/>
</dbReference>
<comment type="subcellular location">
    <subcellularLocation>
        <location evidence="1">Cell membrane</location>
        <topology evidence="1">Multi-pass membrane protein</topology>
    </subcellularLocation>
</comment>
<evidence type="ECO:0000256" key="3">
    <source>
        <dbReference type="ARBA" id="ARBA00022475"/>
    </source>
</evidence>
<feature type="transmembrane region" description="Helical" evidence="8">
    <location>
        <begin position="314"/>
        <end position="336"/>
    </location>
</feature>
<evidence type="ECO:0000256" key="8">
    <source>
        <dbReference type="SAM" id="Phobius"/>
    </source>
</evidence>
<keyword evidence="2" id="KW-0813">Transport</keyword>
<feature type="transmembrane region" description="Helical" evidence="8">
    <location>
        <begin position="257"/>
        <end position="280"/>
    </location>
</feature>
<keyword evidence="3" id="KW-1003">Cell membrane</keyword>
<proteinExistence type="predicted"/>
<evidence type="ECO:0000256" key="5">
    <source>
        <dbReference type="ARBA" id="ARBA00022989"/>
    </source>
</evidence>
<keyword evidence="11" id="KW-1185">Reference proteome</keyword>
<feature type="transmembrane region" description="Helical" evidence="8">
    <location>
        <begin position="12"/>
        <end position="35"/>
    </location>
</feature>
<accession>A0A239JIE4</accession>
<feature type="transmembrane region" description="Helical" evidence="8">
    <location>
        <begin position="223"/>
        <end position="245"/>
    </location>
</feature>
<evidence type="ECO:0000256" key="1">
    <source>
        <dbReference type="ARBA" id="ARBA00004651"/>
    </source>
</evidence>
<evidence type="ECO:0000256" key="6">
    <source>
        <dbReference type="ARBA" id="ARBA00023136"/>
    </source>
</evidence>
<dbReference type="InterPro" id="IPR050171">
    <property type="entry name" value="MFS_Transporters"/>
</dbReference>
<feature type="transmembrane region" description="Helical" evidence="8">
    <location>
        <begin position="173"/>
        <end position="193"/>
    </location>
</feature>
<dbReference type="RefSeq" id="WP_089226000.1">
    <property type="nucleotide sequence ID" value="NZ_FZOF01000013.1"/>
</dbReference>
<sequence length="436" mass="43242">MDKAHRSRPGRRLGRGTTFTVLACANAVLMAAASAPSPIYPLYRQRWGLSVTMLTVVFAVYVVGLLGALLTVGSLSDRVGRRPVLVAALLVAAAGTAVFWTADGVVSLLIARVVQGVATGTATGGLAAGLVDFSPRGRPHLGPTATAVGTSFGMAAGAGTVGLLVASTPRPDAYVFPVLTLTFVLLAAVVLAMPEARAPGIAGVRVQALLRPRAGVPREARPAFLASVPALVAGWAVTGLFLALTPSLVGDVLRVRSGAAGGLGIAALFVANGVGGLWSVRHTTRHATLLGAVLLALGAGGLAAAVAVASPAVFAGGSVLAGLGVGLTFNGGLRAVSAVTTAESRSEVFSAVYLVSYAALSLPALAAGLAAPVWGLETTGYVYTGIVGALAMSAAVHAGRSRAHGPTGLPVGTGAPTGGPTRPRGTGTRGPARRSG</sequence>
<dbReference type="PROSITE" id="PS50850">
    <property type="entry name" value="MFS"/>
    <property type="match status" value="1"/>
</dbReference>
<keyword evidence="6 8" id="KW-0472">Membrane</keyword>
<feature type="transmembrane region" description="Helical" evidence="8">
    <location>
        <begin position="47"/>
        <end position="72"/>
    </location>
</feature>
<feature type="compositionally biased region" description="Low complexity" evidence="7">
    <location>
        <begin position="405"/>
        <end position="430"/>
    </location>
</feature>
<feature type="transmembrane region" description="Helical" evidence="8">
    <location>
        <begin position="287"/>
        <end position="308"/>
    </location>
</feature>
<feature type="transmembrane region" description="Helical" evidence="8">
    <location>
        <begin position="84"/>
        <end position="102"/>
    </location>
</feature>
<dbReference type="GO" id="GO:0005886">
    <property type="term" value="C:plasma membrane"/>
    <property type="evidence" value="ECO:0007669"/>
    <property type="project" value="UniProtKB-SubCell"/>
</dbReference>
<evidence type="ECO:0000313" key="11">
    <source>
        <dbReference type="Proteomes" id="UP000198280"/>
    </source>
</evidence>
<evidence type="ECO:0000256" key="7">
    <source>
        <dbReference type="SAM" id="MobiDB-lite"/>
    </source>
</evidence>
<feature type="transmembrane region" description="Helical" evidence="8">
    <location>
        <begin position="348"/>
        <end position="374"/>
    </location>
</feature>
<dbReference type="InterPro" id="IPR036259">
    <property type="entry name" value="MFS_trans_sf"/>
</dbReference>
<organism evidence="10 11">
    <name type="scientific">Actinacidiphila glaucinigra</name>
    <dbReference type="NCBI Taxonomy" id="235986"/>
    <lineage>
        <taxon>Bacteria</taxon>
        <taxon>Bacillati</taxon>
        <taxon>Actinomycetota</taxon>
        <taxon>Actinomycetes</taxon>
        <taxon>Kitasatosporales</taxon>
        <taxon>Streptomycetaceae</taxon>
        <taxon>Actinacidiphila</taxon>
    </lineage>
</organism>
<evidence type="ECO:0000313" key="10">
    <source>
        <dbReference type="EMBL" id="SNT05083.1"/>
    </source>
</evidence>
<evidence type="ECO:0000256" key="2">
    <source>
        <dbReference type="ARBA" id="ARBA00022448"/>
    </source>
</evidence>
<keyword evidence="4 8" id="KW-0812">Transmembrane</keyword>
<dbReference type="EMBL" id="FZOF01000013">
    <property type="protein sequence ID" value="SNT05083.1"/>
    <property type="molecule type" value="Genomic_DNA"/>
</dbReference>
<dbReference type="OrthoDB" id="3177957at2"/>
<dbReference type="Proteomes" id="UP000198280">
    <property type="component" value="Unassembled WGS sequence"/>
</dbReference>
<dbReference type="SUPFAM" id="SSF103473">
    <property type="entry name" value="MFS general substrate transporter"/>
    <property type="match status" value="1"/>
</dbReference>
<feature type="region of interest" description="Disordered" evidence="7">
    <location>
        <begin position="402"/>
        <end position="436"/>
    </location>
</feature>
<dbReference type="InterPro" id="IPR011701">
    <property type="entry name" value="MFS"/>
</dbReference>
<protein>
    <submittedName>
        <fullName evidence="10">Predicted arabinose efflux permease, MFS family</fullName>
    </submittedName>
</protein>
<feature type="transmembrane region" description="Helical" evidence="8">
    <location>
        <begin position="145"/>
        <end position="167"/>
    </location>
</feature>
<name>A0A239JIE4_9ACTN</name>
<dbReference type="PANTHER" id="PTHR23517">
    <property type="entry name" value="RESISTANCE PROTEIN MDTM, PUTATIVE-RELATED-RELATED"/>
    <property type="match status" value="1"/>
</dbReference>
<gene>
    <name evidence="10" type="ORF">SAMN05216252_11330</name>
</gene>
<dbReference type="GO" id="GO:0022857">
    <property type="term" value="F:transmembrane transporter activity"/>
    <property type="evidence" value="ECO:0007669"/>
    <property type="project" value="InterPro"/>
</dbReference>
<feature type="transmembrane region" description="Helical" evidence="8">
    <location>
        <begin position="380"/>
        <end position="399"/>
    </location>
</feature>
<feature type="transmembrane region" description="Helical" evidence="8">
    <location>
        <begin position="108"/>
        <end position="133"/>
    </location>
</feature>
<feature type="domain" description="Major facilitator superfamily (MFS) profile" evidence="9">
    <location>
        <begin position="18"/>
        <end position="402"/>
    </location>
</feature>
<dbReference type="Gene3D" id="1.20.1250.20">
    <property type="entry name" value="MFS general substrate transporter like domains"/>
    <property type="match status" value="1"/>
</dbReference>
<dbReference type="AlphaFoldDB" id="A0A239JIE4"/>
<keyword evidence="5 8" id="KW-1133">Transmembrane helix</keyword>
<dbReference type="Pfam" id="PF07690">
    <property type="entry name" value="MFS_1"/>
    <property type="match status" value="1"/>
</dbReference>
<reference evidence="10 11" key="1">
    <citation type="submission" date="2017-06" db="EMBL/GenBank/DDBJ databases">
        <authorList>
            <person name="Kim H.J."/>
            <person name="Triplett B.A."/>
        </authorList>
    </citation>
    <scope>NUCLEOTIDE SEQUENCE [LARGE SCALE GENOMIC DNA]</scope>
    <source>
        <strain evidence="10 11">CGMCC 4.1858</strain>
    </source>
</reference>
<evidence type="ECO:0000256" key="4">
    <source>
        <dbReference type="ARBA" id="ARBA00022692"/>
    </source>
</evidence>